<evidence type="ECO:0000256" key="2">
    <source>
        <dbReference type="ARBA" id="ARBA00004924"/>
    </source>
</evidence>
<organism evidence="8 9">
    <name type="scientific">Ketobacter alkanivorans</name>
    <dbReference type="NCBI Taxonomy" id="1917421"/>
    <lineage>
        <taxon>Bacteria</taxon>
        <taxon>Pseudomonadati</taxon>
        <taxon>Pseudomonadota</taxon>
        <taxon>Gammaproteobacteria</taxon>
        <taxon>Pseudomonadales</taxon>
        <taxon>Ketobacteraceae</taxon>
        <taxon>Ketobacter</taxon>
    </lineage>
</organism>
<comment type="cofactor">
    <cofactor evidence="1">
        <name>FAD</name>
        <dbReference type="ChEBI" id="CHEBI:57692"/>
    </cofactor>
</comment>
<keyword evidence="7" id="KW-0560">Oxidoreductase</keyword>
<proteinExistence type="inferred from homology"/>
<keyword evidence="4" id="KW-0285">Flavoprotein</keyword>
<evidence type="ECO:0000313" key="9">
    <source>
        <dbReference type="Proteomes" id="UP000235116"/>
    </source>
</evidence>
<evidence type="ECO:0000313" key="8">
    <source>
        <dbReference type="EMBL" id="AUM12500.1"/>
    </source>
</evidence>
<dbReference type="SUPFAM" id="SSF51905">
    <property type="entry name" value="FAD/NAD(P)-binding domain"/>
    <property type="match status" value="2"/>
</dbReference>
<dbReference type="GO" id="GO:0016491">
    <property type="term" value="F:oxidoreductase activity"/>
    <property type="evidence" value="ECO:0007669"/>
    <property type="project" value="UniProtKB-KW"/>
</dbReference>
<dbReference type="InterPro" id="IPR025700">
    <property type="entry name" value="Lys/Orn_oxygenase"/>
</dbReference>
<accession>A0A2K9LJS6</accession>
<evidence type="ECO:0008006" key="10">
    <source>
        <dbReference type="Google" id="ProtNLM"/>
    </source>
</evidence>
<keyword evidence="6" id="KW-0521">NADP</keyword>
<name>A0A2K9LJS6_9GAMM</name>
<dbReference type="EMBL" id="CP022684">
    <property type="protein sequence ID" value="AUM12500.1"/>
    <property type="molecule type" value="Genomic_DNA"/>
</dbReference>
<evidence type="ECO:0000256" key="5">
    <source>
        <dbReference type="ARBA" id="ARBA00022827"/>
    </source>
</evidence>
<dbReference type="Gene3D" id="3.50.50.60">
    <property type="entry name" value="FAD/NAD(P)-binding domain"/>
    <property type="match status" value="1"/>
</dbReference>
<reference evidence="9" key="1">
    <citation type="submission" date="2017-08" db="EMBL/GenBank/DDBJ databases">
        <title>Direct submision.</title>
        <authorList>
            <person name="Kim S.-J."/>
            <person name="Rhee S.-K."/>
        </authorList>
    </citation>
    <scope>NUCLEOTIDE SEQUENCE [LARGE SCALE GENOMIC DNA]</scope>
    <source>
        <strain evidence="9">GI5</strain>
    </source>
</reference>
<evidence type="ECO:0000256" key="6">
    <source>
        <dbReference type="ARBA" id="ARBA00022857"/>
    </source>
</evidence>
<dbReference type="InterPro" id="IPR036188">
    <property type="entry name" value="FAD/NAD-bd_sf"/>
</dbReference>
<dbReference type="Proteomes" id="UP000235116">
    <property type="component" value="Chromosome"/>
</dbReference>
<dbReference type="Pfam" id="PF13434">
    <property type="entry name" value="Lys_Orn_oxgnase"/>
    <property type="match status" value="1"/>
</dbReference>
<comment type="pathway">
    <text evidence="2">Siderophore biosynthesis.</text>
</comment>
<sequence length="464" mass="52742">MAIGMSARYPFWEPILKIRYWLHTLNAIGGCLMNQQHVNLAGIGAGPFNLSVAALLQKCRNTRYAFFDKKPEFSWHSGLMLPGAKLQTSWMKDLVTPVDPTSPYSFLKFLVEKRRFYSFINAEQSSISRQEFAQYLDWVAQQLPAVRYNAHVREVNYQQGRFWLRFDDRIVSADHLCVGTGTQPYVPEFAVPYLGKQVLHAGGILNAKRDFTGLKVAVIGGGQTGAEIFQELISERWGECESIAWVSRRENFDQLDEAPFTNDLFTPSYVKHFLALPQEEKQAIVARQKLASDGISPATLKEIYQSLYHTQVVCERGRNIMMLPDRQLVSMLKQGGGYELMLMHSGKAKERIDADVVIFSTGFRTVIPSCLEPLAEQIQWESDGVLSMDDNYQVNWECQDQSRIYAVNASRHHHGIVDPQTSLMAWRAANIVNDLLGYELYKLEQPGFVQWGVLPATAKERFVA</sequence>
<gene>
    <name evidence="8" type="ORF">Kalk_08725</name>
</gene>
<evidence type="ECO:0000256" key="3">
    <source>
        <dbReference type="ARBA" id="ARBA00007588"/>
    </source>
</evidence>
<dbReference type="AlphaFoldDB" id="A0A2K9LJS6"/>
<dbReference type="PANTHER" id="PTHR42802">
    <property type="entry name" value="MONOOXYGENASE"/>
    <property type="match status" value="1"/>
</dbReference>
<evidence type="ECO:0000256" key="7">
    <source>
        <dbReference type="ARBA" id="ARBA00023002"/>
    </source>
</evidence>
<protein>
    <recommendedName>
        <fullName evidence="10">Lysine 6-monooxygenase</fullName>
    </recommendedName>
</protein>
<keyword evidence="5" id="KW-0274">FAD</keyword>
<dbReference type="KEGG" id="kak:Kalk_08725"/>
<comment type="similarity">
    <text evidence="3">Belongs to the lysine N(6)-hydroxylase/L-ornithine N(5)-oxygenase family.</text>
</comment>
<dbReference type="PANTHER" id="PTHR42802:SF1">
    <property type="entry name" value="L-ORNITHINE N(5)-MONOOXYGENASE"/>
    <property type="match status" value="1"/>
</dbReference>
<keyword evidence="9" id="KW-1185">Reference proteome</keyword>
<evidence type="ECO:0000256" key="1">
    <source>
        <dbReference type="ARBA" id="ARBA00001974"/>
    </source>
</evidence>
<evidence type="ECO:0000256" key="4">
    <source>
        <dbReference type="ARBA" id="ARBA00022630"/>
    </source>
</evidence>